<accession>A0ABQ8IA65</accession>
<protein>
    <recommendedName>
        <fullName evidence="5">Tubulin/FtsZ GTPase domain-containing protein</fullName>
    </recommendedName>
</protein>
<evidence type="ECO:0000313" key="6">
    <source>
        <dbReference type="EMBL" id="KAH7573314.1"/>
    </source>
</evidence>
<comment type="similarity">
    <text evidence="1">Belongs to the tubulin family.</text>
</comment>
<keyword evidence="2" id="KW-0493">Microtubule</keyword>
<evidence type="ECO:0000259" key="5">
    <source>
        <dbReference type="Pfam" id="PF00091"/>
    </source>
</evidence>
<keyword evidence="3" id="KW-0547">Nucleotide-binding</keyword>
<name>A0ABQ8IA65_9ROSI</name>
<reference evidence="6 7" key="1">
    <citation type="submission" date="2021-02" db="EMBL/GenBank/DDBJ databases">
        <title>Plant Genome Project.</title>
        <authorList>
            <person name="Zhang R.-G."/>
        </authorList>
    </citation>
    <scope>NUCLEOTIDE SEQUENCE [LARGE SCALE GENOMIC DNA]</scope>
    <source>
        <tissue evidence="6">Leaves</tissue>
    </source>
</reference>
<keyword evidence="4" id="KW-0342">GTP-binding</keyword>
<dbReference type="InterPro" id="IPR000217">
    <property type="entry name" value="Tubulin"/>
</dbReference>
<dbReference type="PRINTS" id="PR01161">
    <property type="entry name" value="TUBULIN"/>
</dbReference>
<dbReference type="PANTHER" id="PTHR36527:SF3">
    <property type="entry name" value="OS01G0282866 PROTEIN"/>
    <property type="match status" value="1"/>
</dbReference>
<dbReference type="InterPro" id="IPR036525">
    <property type="entry name" value="Tubulin/FtsZ_GTPase_sf"/>
</dbReference>
<evidence type="ECO:0000256" key="3">
    <source>
        <dbReference type="ARBA" id="ARBA00022741"/>
    </source>
</evidence>
<organism evidence="6 7">
    <name type="scientific">Xanthoceras sorbifolium</name>
    <dbReference type="NCBI Taxonomy" id="99658"/>
    <lineage>
        <taxon>Eukaryota</taxon>
        <taxon>Viridiplantae</taxon>
        <taxon>Streptophyta</taxon>
        <taxon>Embryophyta</taxon>
        <taxon>Tracheophyta</taxon>
        <taxon>Spermatophyta</taxon>
        <taxon>Magnoliopsida</taxon>
        <taxon>eudicotyledons</taxon>
        <taxon>Gunneridae</taxon>
        <taxon>Pentapetalae</taxon>
        <taxon>rosids</taxon>
        <taxon>malvids</taxon>
        <taxon>Sapindales</taxon>
        <taxon>Sapindaceae</taxon>
        <taxon>Xanthoceroideae</taxon>
        <taxon>Xanthoceras</taxon>
    </lineage>
</organism>
<proteinExistence type="inferred from homology"/>
<evidence type="ECO:0000256" key="2">
    <source>
        <dbReference type="ARBA" id="ARBA00022701"/>
    </source>
</evidence>
<dbReference type="SUPFAM" id="SSF52490">
    <property type="entry name" value="Tubulin nucleotide-binding domain-like"/>
    <property type="match status" value="1"/>
</dbReference>
<evidence type="ECO:0000256" key="1">
    <source>
        <dbReference type="ARBA" id="ARBA00009636"/>
    </source>
</evidence>
<dbReference type="Proteomes" id="UP000827721">
    <property type="component" value="Unassembled WGS sequence"/>
</dbReference>
<dbReference type="EMBL" id="JAFEMO010000003">
    <property type="protein sequence ID" value="KAH7573314.1"/>
    <property type="molecule type" value="Genomic_DNA"/>
</dbReference>
<sequence>MPSQDSHDPTPSLKLASQLLANHGPNSIGAKFWVVVCSEHGIDSMGRFIRRAILMELEPGTMDSVRSDPYDQIFLPDNFIFGQSGAGNNWVKGHYSEGAALIEASFQQIAYKSFKCVTLLEMVLDLEWELFLFRRSKKSID</sequence>
<dbReference type="PANTHER" id="PTHR36527">
    <property type="entry name" value="OS01G0282866 PROTEIN"/>
    <property type="match status" value="1"/>
</dbReference>
<gene>
    <name evidence="6" type="ORF">JRO89_XS03G0115700</name>
</gene>
<dbReference type="InterPro" id="IPR003008">
    <property type="entry name" value="Tubulin_FtsZ_GTPase"/>
</dbReference>
<dbReference type="Pfam" id="PF00091">
    <property type="entry name" value="Tubulin"/>
    <property type="match status" value="1"/>
</dbReference>
<dbReference type="Gene3D" id="3.40.50.1440">
    <property type="entry name" value="Tubulin/FtsZ, GTPase domain"/>
    <property type="match status" value="1"/>
</dbReference>
<comment type="caution">
    <text evidence="6">The sequence shown here is derived from an EMBL/GenBank/DDBJ whole genome shotgun (WGS) entry which is preliminary data.</text>
</comment>
<evidence type="ECO:0000313" key="7">
    <source>
        <dbReference type="Proteomes" id="UP000827721"/>
    </source>
</evidence>
<evidence type="ECO:0000256" key="4">
    <source>
        <dbReference type="ARBA" id="ARBA00023134"/>
    </source>
</evidence>
<keyword evidence="7" id="KW-1185">Reference proteome</keyword>
<feature type="domain" description="Tubulin/FtsZ GTPase" evidence="5">
    <location>
        <begin position="26"/>
        <end position="116"/>
    </location>
</feature>